<proteinExistence type="evidence at transcript level"/>
<dbReference type="InterPro" id="IPR016039">
    <property type="entry name" value="Thiolase-like"/>
</dbReference>
<feature type="transmembrane region" description="Helical" evidence="2">
    <location>
        <begin position="156"/>
        <end position="176"/>
    </location>
</feature>
<evidence type="ECO:0000256" key="1">
    <source>
        <dbReference type="SAM" id="MobiDB-lite"/>
    </source>
</evidence>
<dbReference type="GO" id="GO:0016747">
    <property type="term" value="F:acyltransferase activity, transferring groups other than amino-acyl groups"/>
    <property type="evidence" value="ECO:0007669"/>
    <property type="project" value="InterPro"/>
</dbReference>
<keyword evidence="2" id="KW-0472">Membrane</keyword>
<organism evidence="5">
    <name type="scientific">Dunaliella salina</name>
    <name type="common">Green alga</name>
    <name type="synonym">Protococcus salinus</name>
    <dbReference type="NCBI Taxonomy" id="3046"/>
    <lineage>
        <taxon>Eukaryota</taxon>
        <taxon>Viridiplantae</taxon>
        <taxon>Chlorophyta</taxon>
        <taxon>core chlorophytes</taxon>
        <taxon>Chlorophyceae</taxon>
        <taxon>CS clade</taxon>
        <taxon>Chlamydomonadales</taxon>
        <taxon>Dunaliellaceae</taxon>
        <taxon>Dunaliella</taxon>
    </lineage>
</organism>
<dbReference type="InterPro" id="IPR013601">
    <property type="entry name" value="FAE1_typ3_polyketide_synth"/>
</dbReference>
<dbReference type="AlphaFoldDB" id="Q9AXE6"/>
<evidence type="ECO:0000313" key="5">
    <source>
        <dbReference type="EMBL" id="AAK11266.1"/>
    </source>
</evidence>
<dbReference type="Gene3D" id="3.40.47.10">
    <property type="match status" value="1"/>
</dbReference>
<evidence type="ECO:0000256" key="2">
    <source>
        <dbReference type="SAM" id="Phobius"/>
    </source>
</evidence>
<protein>
    <submittedName>
        <fullName evidence="5">Beta-ketoacyl-CoA synthase</fullName>
    </submittedName>
</protein>
<feature type="compositionally biased region" description="Basic and acidic residues" evidence="1">
    <location>
        <begin position="68"/>
        <end position="77"/>
    </location>
</feature>
<dbReference type="InterPro" id="IPR012328">
    <property type="entry name" value="Chalcone/stilbene_synt_C"/>
</dbReference>
<keyword evidence="2" id="KW-1133">Transmembrane helix</keyword>
<evidence type="ECO:0000259" key="4">
    <source>
        <dbReference type="Pfam" id="PF08392"/>
    </source>
</evidence>
<dbReference type="EMBL" id="AF333040">
    <property type="protein sequence ID" value="AAK11266.1"/>
    <property type="molecule type" value="mRNA"/>
</dbReference>
<feature type="transmembrane region" description="Helical" evidence="2">
    <location>
        <begin position="110"/>
        <end position="135"/>
    </location>
</feature>
<sequence length="621" mass="69867">MSYHSIDGIGNSRHPLMQLRSVLVGGVKIASLDVWKTQLLLFSHTVSQPSHNTNPVLTDGPGAMGEPAKADEHRDSNGENGNGKPAPGQLFPDYRRTVALKYVSRGLQVAFSYISLTMLATPFVVFGSLELFNLYRQGELQKLVEVAKQTEMTFDMITVMGCIAMMVVGLLLYFFLRKNPVYLVDFSVFRANDSSWNATYKRFMNGSFMTRRFTEDSLNFQKKILERSGLGQDTMLPPAMQTMCSLDWKTLELSHDPAQTLASVAPRPGMKLAREEFEVVIFSTVQDLLNKTGVRAKDIGILVVNCSLFNPTPSLCAMVINHFKMRSNIISYNLSGMGCSASPIAIDLANQMLQLYSGTYALVISTENITQNWYFGNDRSMLLPNCLFRVGGAAMLLSNRRRDGLRAKYELQHVVRTHLGAKDQAYGCIFQTEDDEDNVGVRLTKELMAVAGEALKVNVTTLGPLVLPISEQALFIFNLIVRKTFNKKLKPYIPDFKLAFDKICIHTGGRAVIDEIEKQLRLTPEMVEPSRAVLFRYGNVSSSSIWYVLAYMESIEGVKRGDRIWQLGFGSGFKCNSAVWRSKRRIKNMHYAWEGFNLQEMRDHLASLAIHKARHLEQKPK</sequence>
<feature type="domain" description="Chalcone/stilbene synthase C-terminal" evidence="3">
    <location>
        <begin position="504"/>
        <end position="581"/>
    </location>
</feature>
<keyword evidence="2" id="KW-0812">Transmembrane</keyword>
<name>Q9AXE6_DUNSA</name>
<dbReference type="SUPFAM" id="SSF53901">
    <property type="entry name" value="Thiolase-like"/>
    <property type="match status" value="2"/>
</dbReference>
<reference evidence="5" key="1">
    <citation type="journal article" date="2002" name="Plant Physiol.">
        <title>Salt induction of fatty acid elongase and membrane lipid modifications in the extreme halotolerant alga Dunaliella salina.</title>
        <authorList>
            <person name="Azachi M."/>
            <person name="Sadka A."/>
            <person name="Fisher M."/>
            <person name="Goldshlag P."/>
            <person name="Gokhman I."/>
            <person name="Zamir A."/>
        </authorList>
    </citation>
    <scope>NUCLEOTIDE SEQUENCE</scope>
</reference>
<evidence type="ECO:0000259" key="3">
    <source>
        <dbReference type="Pfam" id="PF02797"/>
    </source>
</evidence>
<dbReference type="PANTHER" id="PTHR31561">
    <property type="entry name" value="3-KETOACYL-COA SYNTHASE"/>
    <property type="match status" value="1"/>
</dbReference>
<feature type="non-terminal residue" evidence="5">
    <location>
        <position position="621"/>
    </location>
</feature>
<dbReference type="InterPro" id="IPR012392">
    <property type="entry name" value="3-ktacl-CoA_syn"/>
</dbReference>
<dbReference type="Pfam" id="PF08392">
    <property type="entry name" value="FAE1_CUT1_RppA"/>
    <property type="match status" value="1"/>
</dbReference>
<dbReference type="Pfam" id="PF02797">
    <property type="entry name" value="Chal_sti_synt_C"/>
    <property type="match status" value="1"/>
</dbReference>
<dbReference type="GO" id="GO:0016020">
    <property type="term" value="C:membrane"/>
    <property type="evidence" value="ECO:0007669"/>
    <property type="project" value="InterPro"/>
</dbReference>
<dbReference type="GO" id="GO:0006633">
    <property type="term" value="P:fatty acid biosynthetic process"/>
    <property type="evidence" value="ECO:0007669"/>
    <property type="project" value="InterPro"/>
</dbReference>
<feature type="domain" description="FAE" evidence="4">
    <location>
        <begin position="174"/>
        <end position="483"/>
    </location>
</feature>
<feature type="region of interest" description="Disordered" evidence="1">
    <location>
        <begin position="51"/>
        <end position="90"/>
    </location>
</feature>
<dbReference type="CDD" id="cd00831">
    <property type="entry name" value="CHS_like"/>
    <property type="match status" value="1"/>
</dbReference>
<accession>Q9AXE6</accession>